<reference evidence="12" key="1">
    <citation type="journal article" date="2017" name="Proc. Natl. Acad. Sci. U.S.A.">
        <title>Simulation of Deepwater Horizon oil plume reveals substrate specialization within a complex community of hydrocarbon-degraders.</title>
        <authorList>
            <person name="Hu P."/>
            <person name="Dubinsky E.A."/>
            <person name="Probst A.J."/>
            <person name="Wang J."/>
            <person name="Sieber C.M.K."/>
            <person name="Tom L.M."/>
            <person name="Gardinali P."/>
            <person name="Banfield J.F."/>
            <person name="Atlas R.M."/>
            <person name="Andersen G.L."/>
        </authorList>
    </citation>
    <scope>NUCLEOTIDE SEQUENCE [LARGE SCALE GENOMIC DNA]</scope>
</reference>
<evidence type="ECO:0000256" key="6">
    <source>
        <dbReference type="ARBA" id="ARBA00023239"/>
    </source>
</evidence>
<feature type="domain" description="Prephenate dehydratase" evidence="9">
    <location>
        <begin position="2"/>
        <end position="179"/>
    </location>
</feature>
<dbReference type="EC" id="4.2.1.51" evidence="2 8"/>
<dbReference type="Proteomes" id="UP000196531">
    <property type="component" value="Unassembled WGS sequence"/>
</dbReference>
<protein>
    <recommendedName>
        <fullName evidence="2 8">Prephenate dehydratase</fullName>
        <shortName evidence="8">PDT</shortName>
        <ecNumber evidence="2 8">4.2.1.51</ecNumber>
    </recommendedName>
</protein>
<evidence type="ECO:0000256" key="3">
    <source>
        <dbReference type="ARBA" id="ARBA00022605"/>
    </source>
</evidence>
<keyword evidence="5 8" id="KW-0584">Phenylalanine biosynthesis</keyword>
<dbReference type="AlphaFoldDB" id="A0A1Y5F682"/>
<dbReference type="CDD" id="cd04905">
    <property type="entry name" value="ACT_CM-PDT"/>
    <property type="match status" value="1"/>
</dbReference>
<dbReference type="NCBIfam" id="NF008865">
    <property type="entry name" value="PRK11898.1"/>
    <property type="match status" value="1"/>
</dbReference>
<dbReference type="GO" id="GO:0005737">
    <property type="term" value="C:cytoplasm"/>
    <property type="evidence" value="ECO:0007669"/>
    <property type="project" value="TreeGrafter"/>
</dbReference>
<evidence type="ECO:0000256" key="5">
    <source>
        <dbReference type="ARBA" id="ARBA00023222"/>
    </source>
</evidence>
<dbReference type="InterPro" id="IPR001086">
    <property type="entry name" value="Preph_deHydtase"/>
</dbReference>
<evidence type="ECO:0000259" key="9">
    <source>
        <dbReference type="PROSITE" id="PS51171"/>
    </source>
</evidence>
<dbReference type="EMBL" id="MAAO01000006">
    <property type="protein sequence ID" value="OUR96403.1"/>
    <property type="molecule type" value="Genomic_DNA"/>
</dbReference>
<evidence type="ECO:0000256" key="2">
    <source>
        <dbReference type="ARBA" id="ARBA00013147"/>
    </source>
</evidence>
<organism evidence="11 12">
    <name type="scientific">Halobacteriovorax marinus</name>
    <dbReference type="NCBI Taxonomy" id="97084"/>
    <lineage>
        <taxon>Bacteria</taxon>
        <taxon>Pseudomonadati</taxon>
        <taxon>Bdellovibrionota</taxon>
        <taxon>Bacteriovoracia</taxon>
        <taxon>Bacteriovoracales</taxon>
        <taxon>Halobacteriovoraceae</taxon>
        <taxon>Halobacteriovorax</taxon>
    </lineage>
</organism>
<evidence type="ECO:0000256" key="4">
    <source>
        <dbReference type="ARBA" id="ARBA00023141"/>
    </source>
</evidence>
<comment type="caution">
    <text evidence="11">The sequence shown here is derived from an EMBL/GenBank/DDBJ whole genome shotgun (WGS) entry which is preliminary data.</text>
</comment>
<dbReference type="Pfam" id="PF00800">
    <property type="entry name" value="PDT"/>
    <property type="match status" value="1"/>
</dbReference>
<feature type="domain" description="ACT" evidence="10">
    <location>
        <begin position="193"/>
        <end position="270"/>
    </location>
</feature>
<evidence type="ECO:0000313" key="11">
    <source>
        <dbReference type="EMBL" id="OUR96403.1"/>
    </source>
</evidence>
<comment type="pathway">
    <text evidence="1 8">Amino-acid biosynthesis; L-phenylalanine biosynthesis; phenylpyruvate from prephenate: step 1/1.</text>
</comment>
<dbReference type="Gene3D" id="3.30.70.260">
    <property type="match status" value="1"/>
</dbReference>
<comment type="catalytic activity">
    <reaction evidence="7 8">
        <text>prephenate + H(+) = 3-phenylpyruvate + CO2 + H2O</text>
        <dbReference type="Rhea" id="RHEA:21648"/>
        <dbReference type="ChEBI" id="CHEBI:15377"/>
        <dbReference type="ChEBI" id="CHEBI:15378"/>
        <dbReference type="ChEBI" id="CHEBI:16526"/>
        <dbReference type="ChEBI" id="CHEBI:18005"/>
        <dbReference type="ChEBI" id="CHEBI:29934"/>
        <dbReference type="EC" id="4.2.1.51"/>
    </reaction>
</comment>
<dbReference type="Gene3D" id="3.40.190.10">
    <property type="entry name" value="Periplasmic binding protein-like II"/>
    <property type="match status" value="2"/>
</dbReference>
<gene>
    <name evidence="8" type="primary">pheA</name>
    <name evidence="11" type="ORF">A9Q84_08610</name>
</gene>
<accession>A0A1Y5F682</accession>
<keyword evidence="4 8" id="KW-0057">Aromatic amino acid biosynthesis</keyword>
<evidence type="ECO:0000256" key="1">
    <source>
        <dbReference type="ARBA" id="ARBA00004741"/>
    </source>
</evidence>
<dbReference type="PROSITE" id="PS51171">
    <property type="entry name" value="PREPHENATE_DEHYDR_3"/>
    <property type="match status" value="1"/>
</dbReference>
<evidence type="ECO:0000256" key="7">
    <source>
        <dbReference type="ARBA" id="ARBA00047848"/>
    </source>
</evidence>
<dbReference type="SUPFAM" id="SSF53850">
    <property type="entry name" value="Periplasmic binding protein-like II"/>
    <property type="match status" value="1"/>
</dbReference>
<evidence type="ECO:0000256" key="8">
    <source>
        <dbReference type="RuleBase" id="RU361254"/>
    </source>
</evidence>
<dbReference type="CDD" id="cd13631">
    <property type="entry name" value="PBP2_Ct-PDT_like"/>
    <property type="match status" value="1"/>
</dbReference>
<dbReference type="InterPro" id="IPR002912">
    <property type="entry name" value="ACT_dom"/>
</dbReference>
<dbReference type="PANTHER" id="PTHR21022">
    <property type="entry name" value="PREPHENATE DEHYDRATASE P PROTEIN"/>
    <property type="match status" value="1"/>
</dbReference>
<dbReference type="UniPathway" id="UPA00121">
    <property type="reaction ID" value="UER00345"/>
</dbReference>
<dbReference type="GO" id="GO:0009094">
    <property type="term" value="P:L-phenylalanine biosynthetic process"/>
    <property type="evidence" value="ECO:0007669"/>
    <property type="project" value="UniProtKB-UniPathway"/>
</dbReference>
<dbReference type="PROSITE" id="PS51671">
    <property type="entry name" value="ACT"/>
    <property type="match status" value="1"/>
</dbReference>
<evidence type="ECO:0000259" key="10">
    <source>
        <dbReference type="PROSITE" id="PS51671"/>
    </source>
</evidence>
<keyword evidence="6 8" id="KW-0456">Lyase</keyword>
<sequence>MKIAFQGKRGAYSEMAIRNYFSDGATPTGYDLSEEVCDALENEEVAMGVLPVENSIVGNVAINIDLLLQHHFFIIGEIYLPIKHCLLARKGTKLTDIKNVKSHPIALAQCHDFLIKNKIKGIPEFDTAGSSELLSKNDQIKDEGTISSSLSAEYYDLEILRDDIQKVENNFTRFVVFVKEKNIPEGLKQEKTSIAFSTNHNPGALLQCLQEFATHGLNLTKIESRPIPENPFMYTFFVDFLGSIHDKNVSDCLTKLKENTKSIKIFGSYPQGKF</sequence>
<dbReference type="PANTHER" id="PTHR21022:SF19">
    <property type="entry name" value="PREPHENATE DEHYDRATASE-RELATED"/>
    <property type="match status" value="1"/>
</dbReference>
<dbReference type="InterPro" id="IPR018528">
    <property type="entry name" value="Preph_deHydtase_CS"/>
</dbReference>
<dbReference type="FunFam" id="3.30.70.260:FF:000012">
    <property type="entry name" value="Prephenate dehydratase"/>
    <property type="match status" value="1"/>
</dbReference>
<dbReference type="SUPFAM" id="SSF55021">
    <property type="entry name" value="ACT-like"/>
    <property type="match status" value="1"/>
</dbReference>
<dbReference type="PROSITE" id="PS00858">
    <property type="entry name" value="PREPHENATE_DEHYDR_2"/>
    <property type="match status" value="1"/>
</dbReference>
<dbReference type="InterPro" id="IPR045865">
    <property type="entry name" value="ACT-like_dom_sf"/>
</dbReference>
<dbReference type="GO" id="GO:0004664">
    <property type="term" value="F:prephenate dehydratase activity"/>
    <property type="evidence" value="ECO:0007669"/>
    <property type="project" value="UniProtKB-UniRule"/>
</dbReference>
<keyword evidence="3 8" id="KW-0028">Amino-acid biosynthesis</keyword>
<name>A0A1Y5F682_9BACT</name>
<evidence type="ECO:0000313" key="12">
    <source>
        <dbReference type="Proteomes" id="UP000196531"/>
    </source>
</evidence>
<proteinExistence type="predicted"/>